<sequence length="64" mass="7473">MHMKSSFKKTSKRNDPRQAEREARKRARPVFEPGKARLAFVTEAGHEVWELLPQPQIPGYTYAF</sequence>
<dbReference type="AlphaFoldDB" id="A0A1M6AXW4"/>
<proteinExistence type="predicted"/>
<dbReference type="Proteomes" id="UP000184418">
    <property type="component" value="Unassembled WGS sequence"/>
</dbReference>
<evidence type="ECO:0000256" key="1">
    <source>
        <dbReference type="SAM" id="MobiDB-lite"/>
    </source>
</evidence>
<dbReference type="EMBL" id="FQYN01000001">
    <property type="protein sequence ID" value="SHI41305.1"/>
    <property type="molecule type" value="Genomic_DNA"/>
</dbReference>
<feature type="compositionally biased region" description="Basic residues" evidence="1">
    <location>
        <begin position="1"/>
        <end position="11"/>
    </location>
</feature>
<evidence type="ECO:0000313" key="3">
    <source>
        <dbReference type="Proteomes" id="UP000184418"/>
    </source>
</evidence>
<protein>
    <submittedName>
        <fullName evidence="2">Uncharacterized protein</fullName>
    </submittedName>
</protein>
<gene>
    <name evidence="2" type="ORF">SAMN02745146_0806</name>
</gene>
<keyword evidence="3" id="KW-1185">Reference proteome</keyword>
<accession>A0A1M6AXW4</accession>
<reference evidence="2 3" key="1">
    <citation type="submission" date="2016-11" db="EMBL/GenBank/DDBJ databases">
        <authorList>
            <person name="Jaros S."/>
            <person name="Januszkiewicz K."/>
            <person name="Wedrychowicz H."/>
        </authorList>
    </citation>
    <scope>NUCLEOTIDE SEQUENCE [LARGE SCALE GENOMIC DNA]</scope>
    <source>
        <strain evidence="2 3">DSM 21074</strain>
    </source>
</reference>
<evidence type="ECO:0000313" key="2">
    <source>
        <dbReference type="EMBL" id="SHI41305.1"/>
    </source>
</evidence>
<name>A0A1M6AXW4_9BACT</name>
<feature type="region of interest" description="Disordered" evidence="1">
    <location>
        <begin position="1"/>
        <end position="30"/>
    </location>
</feature>
<organism evidence="2 3">
    <name type="scientific">Hymenobacter daecheongensis DSM 21074</name>
    <dbReference type="NCBI Taxonomy" id="1121955"/>
    <lineage>
        <taxon>Bacteria</taxon>
        <taxon>Pseudomonadati</taxon>
        <taxon>Bacteroidota</taxon>
        <taxon>Cytophagia</taxon>
        <taxon>Cytophagales</taxon>
        <taxon>Hymenobacteraceae</taxon>
        <taxon>Hymenobacter</taxon>
    </lineage>
</organism>
<feature type="compositionally biased region" description="Basic and acidic residues" evidence="1">
    <location>
        <begin position="12"/>
        <end position="23"/>
    </location>
</feature>
<dbReference type="STRING" id="1121955.SAMN02745146_0806"/>